<evidence type="ECO:0000313" key="8">
    <source>
        <dbReference type="EMBL" id="QIV83220.1"/>
    </source>
</evidence>
<dbReference type="InterPro" id="IPR007627">
    <property type="entry name" value="RNA_pol_sigma70_r2"/>
</dbReference>
<dbReference type="InterPro" id="IPR039425">
    <property type="entry name" value="RNA_pol_sigma-70-like"/>
</dbReference>
<dbReference type="SUPFAM" id="SSF88946">
    <property type="entry name" value="Sigma2 domain of RNA polymerase sigma factors"/>
    <property type="match status" value="1"/>
</dbReference>
<dbReference type="GO" id="GO:0003677">
    <property type="term" value="F:DNA binding"/>
    <property type="evidence" value="ECO:0007669"/>
    <property type="project" value="UniProtKB-KW"/>
</dbReference>
<evidence type="ECO:0000256" key="2">
    <source>
        <dbReference type="ARBA" id="ARBA00023015"/>
    </source>
</evidence>
<feature type="domain" description="RNA polymerase sigma-70 region 2" evidence="6">
    <location>
        <begin position="26"/>
        <end position="87"/>
    </location>
</feature>
<evidence type="ECO:0000256" key="3">
    <source>
        <dbReference type="ARBA" id="ARBA00023082"/>
    </source>
</evidence>
<dbReference type="InterPro" id="IPR013324">
    <property type="entry name" value="RNA_pol_sigma_r3/r4-like"/>
</dbReference>
<evidence type="ECO:0000256" key="4">
    <source>
        <dbReference type="ARBA" id="ARBA00023125"/>
    </source>
</evidence>
<dbReference type="EMBL" id="CP038799">
    <property type="protein sequence ID" value="QIV83220.1"/>
    <property type="molecule type" value="Genomic_DNA"/>
</dbReference>
<gene>
    <name evidence="8" type="ORF">EXE63_21760</name>
</gene>
<sequence>MTVSAPGEAALVDALRRGDEAAFAALVERHTPSMLRVAAGYVPNHEIAEEVVQETWIALLKGLDRFEGRSSLRTWLFTVMVNIAKTRGGRERRDAEVQVLAFTGGTVDPARFRAAGQEWAGHWKEHRAPVPFPDTPEDTVLREELIAVTRRELDKLPVRQREVVTMRDVLGMESAEVSALLEISAANQRVLLHRGRAAVRQALEDYLKESA</sequence>
<dbReference type="Proteomes" id="UP000501849">
    <property type="component" value="Chromosome"/>
</dbReference>
<reference evidence="8 9" key="1">
    <citation type="submission" date="2019-04" db="EMBL/GenBank/DDBJ databases">
        <title>Draft, Whole-Genome Sequence of the Anthracene-degrading Mycobacterium frederiksbergense LB501T, Isolated from a Polycyclic Aromatic Hydrocarbon (PAH)-Contaminated Soil.</title>
        <authorList>
            <person name="Augelletti F."/>
        </authorList>
    </citation>
    <scope>NUCLEOTIDE SEQUENCE [LARGE SCALE GENOMIC DNA]</scope>
    <source>
        <strain evidence="8 9">LB 501T</strain>
    </source>
</reference>
<keyword evidence="5" id="KW-0804">Transcription</keyword>
<dbReference type="GO" id="GO:0016987">
    <property type="term" value="F:sigma factor activity"/>
    <property type="evidence" value="ECO:0007669"/>
    <property type="project" value="UniProtKB-KW"/>
</dbReference>
<dbReference type="PANTHER" id="PTHR43133">
    <property type="entry name" value="RNA POLYMERASE ECF-TYPE SIGMA FACTO"/>
    <property type="match status" value="1"/>
</dbReference>
<dbReference type="Gene3D" id="1.10.1740.10">
    <property type="match status" value="1"/>
</dbReference>
<dbReference type="PANTHER" id="PTHR43133:SF53">
    <property type="entry name" value="ECF RNA POLYMERASE SIGMA-E FACTOR"/>
    <property type="match status" value="1"/>
</dbReference>
<protein>
    <submittedName>
        <fullName evidence="8">Sigma-70 family RNA polymerase sigma factor</fullName>
    </submittedName>
</protein>
<dbReference type="InterPro" id="IPR013249">
    <property type="entry name" value="RNA_pol_sigma70_r4_t2"/>
</dbReference>
<accession>A0A6H0S7T7</accession>
<dbReference type="KEGG" id="mfre:EXE63_21760"/>
<dbReference type="GO" id="GO:0006352">
    <property type="term" value="P:DNA-templated transcription initiation"/>
    <property type="evidence" value="ECO:0007669"/>
    <property type="project" value="InterPro"/>
</dbReference>
<dbReference type="Pfam" id="PF04542">
    <property type="entry name" value="Sigma70_r2"/>
    <property type="match status" value="1"/>
</dbReference>
<proteinExistence type="inferred from homology"/>
<dbReference type="CDD" id="cd06171">
    <property type="entry name" value="Sigma70_r4"/>
    <property type="match status" value="1"/>
</dbReference>
<organism evidence="8 9">
    <name type="scientific">Mycolicibacterium frederiksbergense</name>
    <dbReference type="NCBI Taxonomy" id="117567"/>
    <lineage>
        <taxon>Bacteria</taxon>
        <taxon>Bacillati</taxon>
        <taxon>Actinomycetota</taxon>
        <taxon>Actinomycetes</taxon>
        <taxon>Mycobacteriales</taxon>
        <taxon>Mycobacteriaceae</taxon>
        <taxon>Mycolicibacterium</taxon>
    </lineage>
</organism>
<dbReference type="InterPro" id="IPR013325">
    <property type="entry name" value="RNA_pol_sigma_r2"/>
</dbReference>
<dbReference type="Gene3D" id="1.10.10.10">
    <property type="entry name" value="Winged helix-like DNA-binding domain superfamily/Winged helix DNA-binding domain"/>
    <property type="match status" value="1"/>
</dbReference>
<evidence type="ECO:0000256" key="1">
    <source>
        <dbReference type="ARBA" id="ARBA00010641"/>
    </source>
</evidence>
<evidence type="ECO:0000256" key="5">
    <source>
        <dbReference type="ARBA" id="ARBA00023163"/>
    </source>
</evidence>
<feature type="domain" description="RNA polymerase sigma factor 70 region 4 type 2" evidence="7">
    <location>
        <begin position="150"/>
        <end position="198"/>
    </location>
</feature>
<comment type="similarity">
    <text evidence="1">Belongs to the sigma-70 factor family. ECF subfamily.</text>
</comment>
<evidence type="ECO:0000313" key="9">
    <source>
        <dbReference type="Proteomes" id="UP000501849"/>
    </source>
</evidence>
<dbReference type="InterPro" id="IPR014284">
    <property type="entry name" value="RNA_pol_sigma-70_dom"/>
</dbReference>
<dbReference type="NCBIfam" id="TIGR02937">
    <property type="entry name" value="sigma70-ECF"/>
    <property type="match status" value="1"/>
</dbReference>
<keyword evidence="3" id="KW-0731">Sigma factor</keyword>
<evidence type="ECO:0000259" key="6">
    <source>
        <dbReference type="Pfam" id="PF04542"/>
    </source>
</evidence>
<dbReference type="RefSeq" id="WP_168143651.1">
    <property type="nucleotide sequence ID" value="NZ_CP038799.1"/>
</dbReference>
<dbReference type="AlphaFoldDB" id="A0A6H0S7T7"/>
<keyword evidence="2" id="KW-0805">Transcription regulation</keyword>
<keyword evidence="4" id="KW-0238">DNA-binding</keyword>
<dbReference type="InterPro" id="IPR036388">
    <property type="entry name" value="WH-like_DNA-bd_sf"/>
</dbReference>
<keyword evidence="9" id="KW-1185">Reference proteome</keyword>
<evidence type="ECO:0000259" key="7">
    <source>
        <dbReference type="Pfam" id="PF08281"/>
    </source>
</evidence>
<dbReference type="Pfam" id="PF08281">
    <property type="entry name" value="Sigma70_r4_2"/>
    <property type="match status" value="1"/>
</dbReference>
<dbReference type="SUPFAM" id="SSF88659">
    <property type="entry name" value="Sigma3 and sigma4 domains of RNA polymerase sigma factors"/>
    <property type="match status" value="1"/>
</dbReference>
<name>A0A6H0S7T7_9MYCO</name>